<dbReference type="PROSITE" id="PS50075">
    <property type="entry name" value="CARRIER"/>
    <property type="match status" value="1"/>
</dbReference>
<evidence type="ECO:0000313" key="6">
    <source>
        <dbReference type="Proteomes" id="UP000193067"/>
    </source>
</evidence>
<accession>A0A1Y2IHW3</accession>
<evidence type="ECO:0000256" key="1">
    <source>
        <dbReference type="ARBA" id="ARBA00022450"/>
    </source>
</evidence>
<dbReference type="Proteomes" id="UP000193067">
    <property type="component" value="Unassembled WGS sequence"/>
</dbReference>
<protein>
    <submittedName>
        <fullName evidence="5">Acetyl-CoA synthetase-like protein</fullName>
    </submittedName>
</protein>
<keyword evidence="3" id="KW-0472">Membrane</keyword>
<keyword evidence="3" id="KW-0812">Transmembrane</keyword>
<dbReference type="SUPFAM" id="SSF56801">
    <property type="entry name" value="Acetyl-CoA synthetase-like"/>
    <property type="match status" value="1"/>
</dbReference>
<keyword evidence="1" id="KW-0596">Phosphopantetheine</keyword>
<keyword evidence="2" id="KW-0597">Phosphoprotein</keyword>
<sequence>MTTQSDRLKIKTLQGAHSTTWTRPPFYGPMTIPELYAFHAEKSPEHPAFAYDDEHGEVHHLQYQEVFSAIRKAASFVARHVPPPKDDGKDSILGVLAVADPIMLLALYVGAMYLGHAVFPLSVRNSAVAVAHLARRTSLHHLFVSHDPAMQRLAHEAKDILKKEGYEIELVPLPEYRDLYNNNKEGLDIQMVTQNDEKTCLILHSSGSTSFPKPVPFPHRHLTRWGFLLSFGDFDLCGSHFSMQSLPLFHIMGCINLTMAVCTGTIICLFRPASPPIVSTPDTVLQAMVAANCEFLVCVPAMLEAWSRNAEAVECLKKLKCILYAGAPLSKEVGDKLREEGLNIMTGFGSTEIGANVRMMIDPTKVLKNDWEYFSFSPPVEFIRVYQEGLPRAFEPVIVDSPTWSPNVFNTQMDGRPAYATSDLFEEHPTNPNLYKVYGRIDDQIALSTGEKTNPVPLEAILLQDPHVHAAIIFGQGRVQNGVIVQPKEPFDPSDDAKLEEFRNKIWPTIERVNNFAPSHSRIFKEMITVTKPDKPFQYTAKGTPRRHVSLAEYAQEIDELYRRVEESSQVDIPPPSAWEGEALLQYVREVVKRVLKATQIGDNDDLFQQGCDSLQATWIRNTILNAVRKTTMLSTHNIPLSFVYANPTIAALTAYLTGLVSGKGIDQRAQYAKRLEEMKELVAKYTKDWPAPQWKTATDGHAKPTPSGATIVLTGSTGRVGSHLLSQMLQKTEIARIYALNRESTGDPANLAERQRKAFETWGLDPDLLSSEKLSFHPTDLDKPQFGLSQETHTEIQRSVTGILHNAWRVDFNVTLPSYEPLIAGARNLIDFALGSPLPGGPSLLFVSSVASMTNYSSDVPVPEVLDLGPELALGTGYGESKWVSEQIFHRAAQDTGAKATVVRVGQVCGDTRVGGWSTTEWVPAIVRVSKLLKCIPAADDTLSWVPVDVAATTLLEFLHGHEPVLHLASPRPAAWQDVFGPLAEELGVPLVPVSEWADKLRKSAQEAIDGTLKGHFSAHNLVPFFEAALSRKEVKLSTETAVKVSPALANMKPVGREDAKKWVEFWQGVGFL</sequence>
<organism evidence="5 6">
    <name type="scientific">Trametes coccinea (strain BRFM310)</name>
    <name type="common">Pycnoporus coccineus</name>
    <dbReference type="NCBI Taxonomy" id="1353009"/>
    <lineage>
        <taxon>Eukaryota</taxon>
        <taxon>Fungi</taxon>
        <taxon>Dikarya</taxon>
        <taxon>Basidiomycota</taxon>
        <taxon>Agaricomycotina</taxon>
        <taxon>Agaricomycetes</taxon>
        <taxon>Polyporales</taxon>
        <taxon>Polyporaceae</taxon>
        <taxon>Trametes</taxon>
    </lineage>
</organism>
<dbReference type="InterPro" id="IPR000873">
    <property type="entry name" value="AMP-dep_synth/lig_dom"/>
</dbReference>
<dbReference type="InterPro" id="IPR013120">
    <property type="entry name" value="FAR_NAD-bd"/>
</dbReference>
<dbReference type="PANTHER" id="PTHR43439">
    <property type="entry name" value="PHENYLACETATE-COENZYME A LIGASE"/>
    <property type="match status" value="1"/>
</dbReference>
<name>A0A1Y2IHW3_TRAC3</name>
<dbReference type="InterPro" id="IPR051414">
    <property type="entry name" value="Adenylate-forming_Reductase"/>
</dbReference>
<dbReference type="Pfam" id="PF00550">
    <property type="entry name" value="PP-binding"/>
    <property type="match status" value="1"/>
</dbReference>
<dbReference type="Pfam" id="PF23562">
    <property type="entry name" value="AMP-binding_C_3"/>
    <property type="match status" value="1"/>
</dbReference>
<dbReference type="InterPro" id="IPR020845">
    <property type="entry name" value="AMP-binding_CS"/>
</dbReference>
<dbReference type="Gene3D" id="1.10.1200.10">
    <property type="entry name" value="ACP-like"/>
    <property type="match status" value="1"/>
</dbReference>
<dbReference type="Pfam" id="PF00501">
    <property type="entry name" value="AMP-binding"/>
    <property type="match status" value="1"/>
</dbReference>
<dbReference type="STRING" id="1353009.A0A1Y2IHW3"/>
<feature type="transmembrane region" description="Helical" evidence="3">
    <location>
        <begin position="92"/>
        <end position="114"/>
    </location>
</feature>
<keyword evidence="3" id="KW-1133">Transmembrane helix</keyword>
<dbReference type="OrthoDB" id="429813at2759"/>
<dbReference type="PROSITE" id="PS00455">
    <property type="entry name" value="AMP_BINDING"/>
    <property type="match status" value="1"/>
</dbReference>
<dbReference type="InterPro" id="IPR042099">
    <property type="entry name" value="ANL_N_sf"/>
</dbReference>
<evidence type="ECO:0000313" key="5">
    <source>
        <dbReference type="EMBL" id="OSD00749.1"/>
    </source>
</evidence>
<evidence type="ECO:0000256" key="3">
    <source>
        <dbReference type="SAM" id="Phobius"/>
    </source>
</evidence>
<dbReference type="EMBL" id="KZ084116">
    <property type="protein sequence ID" value="OSD00749.1"/>
    <property type="molecule type" value="Genomic_DNA"/>
</dbReference>
<dbReference type="PANTHER" id="PTHR43439:SF2">
    <property type="entry name" value="ENZYME, PUTATIVE (JCVI)-RELATED"/>
    <property type="match status" value="1"/>
</dbReference>
<evidence type="ECO:0000259" key="4">
    <source>
        <dbReference type="PROSITE" id="PS50075"/>
    </source>
</evidence>
<keyword evidence="6" id="KW-1185">Reference proteome</keyword>
<reference evidence="5 6" key="1">
    <citation type="journal article" date="2015" name="Biotechnol. Biofuels">
        <title>Enhanced degradation of softwood versus hardwood by the white-rot fungus Pycnoporus coccineus.</title>
        <authorList>
            <person name="Couturier M."/>
            <person name="Navarro D."/>
            <person name="Chevret D."/>
            <person name="Henrissat B."/>
            <person name="Piumi F."/>
            <person name="Ruiz-Duenas F.J."/>
            <person name="Martinez A.T."/>
            <person name="Grigoriev I.V."/>
            <person name="Riley R."/>
            <person name="Lipzen A."/>
            <person name="Berrin J.G."/>
            <person name="Master E.R."/>
            <person name="Rosso M.N."/>
        </authorList>
    </citation>
    <scope>NUCLEOTIDE SEQUENCE [LARGE SCALE GENOMIC DNA]</scope>
    <source>
        <strain evidence="5 6">BRFM310</strain>
    </source>
</reference>
<dbReference type="InterPro" id="IPR036736">
    <property type="entry name" value="ACP-like_sf"/>
</dbReference>
<dbReference type="InterPro" id="IPR009081">
    <property type="entry name" value="PP-bd_ACP"/>
</dbReference>
<dbReference type="SUPFAM" id="SSF51735">
    <property type="entry name" value="NAD(P)-binding Rossmann-fold domains"/>
    <property type="match status" value="1"/>
</dbReference>
<feature type="domain" description="Carrier" evidence="4">
    <location>
        <begin position="579"/>
        <end position="661"/>
    </location>
</feature>
<dbReference type="Pfam" id="PF07993">
    <property type="entry name" value="NAD_binding_4"/>
    <property type="match status" value="1"/>
</dbReference>
<dbReference type="Gene3D" id="3.40.50.12780">
    <property type="entry name" value="N-terminal domain of ligase-like"/>
    <property type="match status" value="1"/>
</dbReference>
<dbReference type="SUPFAM" id="SSF47336">
    <property type="entry name" value="ACP-like"/>
    <property type="match status" value="1"/>
</dbReference>
<gene>
    <name evidence="5" type="ORF">PYCCODRAFT_1370656</name>
</gene>
<dbReference type="InterPro" id="IPR036291">
    <property type="entry name" value="NAD(P)-bd_dom_sf"/>
</dbReference>
<dbReference type="AlphaFoldDB" id="A0A1Y2IHW3"/>
<proteinExistence type="predicted"/>
<evidence type="ECO:0000256" key="2">
    <source>
        <dbReference type="ARBA" id="ARBA00022553"/>
    </source>
</evidence>
<dbReference type="Gene3D" id="3.40.50.720">
    <property type="entry name" value="NAD(P)-binding Rossmann-like Domain"/>
    <property type="match status" value="1"/>
</dbReference>